<proteinExistence type="predicted"/>
<dbReference type="AlphaFoldDB" id="A0A0F9NYF4"/>
<organism evidence="2">
    <name type="scientific">marine sediment metagenome</name>
    <dbReference type="NCBI Taxonomy" id="412755"/>
    <lineage>
        <taxon>unclassified sequences</taxon>
        <taxon>metagenomes</taxon>
        <taxon>ecological metagenomes</taxon>
    </lineage>
</organism>
<comment type="caution">
    <text evidence="2">The sequence shown here is derived from an EMBL/GenBank/DDBJ whole genome shotgun (WGS) entry which is preliminary data.</text>
</comment>
<feature type="region of interest" description="Disordered" evidence="1">
    <location>
        <begin position="1"/>
        <end position="21"/>
    </location>
</feature>
<evidence type="ECO:0000313" key="2">
    <source>
        <dbReference type="EMBL" id="KKM93875.1"/>
    </source>
</evidence>
<accession>A0A0F9NYF4</accession>
<sequence length="84" mass="8533">MGHFRGTLQGNRGGASRLGTKGGGLHVTAASWEGAVSVRLWHDSEAGVDMAGVALTRHCGAGTYKPLYHGPVSGKEEGTGDGDA</sequence>
<protein>
    <submittedName>
        <fullName evidence="2">Uncharacterized protein</fullName>
    </submittedName>
</protein>
<name>A0A0F9NYF4_9ZZZZ</name>
<dbReference type="EMBL" id="LAZR01006213">
    <property type="protein sequence ID" value="KKM93875.1"/>
    <property type="molecule type" value="Genomic_DNA"/>
</dbReference>
<gene>
    <name evidence="2" type="ORF">LCGC14_1204040</name>
</gene>
<evidence type="ECO:0000256" key="1">
    <source>
        <dbReference type="SAM" id="MobiDB-lite"/>
    </source>
</evidence>
<reference evidence="2" key="1">
    <citation type="journal article" date="2015" name="Nature">
        <title>Complex archaea that bridge the gap between prokaryotes and eukaryotes.</title>
        <authorList>
            <person name="Spang A."/>
            <person name="Saw J.H."/>
            <person name="Jorgensen S.L."/>
            <person name="Zaremba-Niedzwiedzka K."/>
            <person name="Martijn J."/>
            <person name="Lind A.E."/>
            <person name="van Eijk R."/>
            <person name="Schleper C."/>
            <person name="Guy L."/>
            <person name="Ettema T.J."/>
        </authorList>
    </citation>
    <scope>NUCLEOTIDE SEQUENCE</scope>
</reference>